<evidence type="ECO:0000259" key="1">
    <source>
        <dbReference type="Pfam" id="PF00931"/>
    </source>
</evidence>
<dbReference type="PaxDb" id="3827-XP_004515284.1"/>
<dbReference type="GO" id="GO:0043531">
    <property type="term" value="F:ADP binding"/>
    <property type="evidence" value="ECO:0007669"/>
    <property type="project" value="InterPro"/>
</dbReference>
<dbReference type="KEGG" id="cam:113784573"/>
<dbReference type="PANTHER" id="PTHR11017">
    <property type="entry name" value="LEUCINE-RICH REPEAT-CONTAINING PROTEIN"/>
    <property type="match status" value="1"/>
</dbReference>
<dbReference type="PRINTS" id="PR00364">
    <property type="entry name" value="DISEASERSIST"/>
</dbReference>
<dbReference type="STRING" id="3827.A0A3Q7XJH2"/>
<dbReference type="InterPro" id="IPR044974">
    <property type="entry name" value="Disease_R_plants"/>
</dbReference>
<dbReference type="AlphaFoldDB" id="A0A3Q7XJH2"/>
<accession>A0A3Q7XJH2</accession>
<evidence type="ECO:0000313" key="3">
    <source>
        <dbReference type="RefSeq" id="XP_027186598.1"/>
    </source>
</evidence>
<organism evidence="2 3">
    <name type="scientific">Cicer arietinum</name>
    <name type="common">Chickpea</name>
    <name type="synonym">Garbanzo</name>
    <dbReference type="NCBI Taxonomy" id="3827"/>
    <lineage>
        <taxon>Eukaryota</taxon>
        <taxon>Viridiplantae</taxon>
        <taxon>Streptophyta</taxon>
        <taxon>Embryophyta</taxon>
        <taxon>Tracheophyta</taxon>
        <taxon>Spermatophyta</taxon>
        <taxon>Magnoliopsida</taxon>
        <taxon>eudicotyledons</taxon>
        <taxon>Gunneridae</taxon>
        <taxon>Pentapetalae</taxon>
        <taxon>rosids</taxon>
        <taxon>fabids</taxon>
        <taxon>Fabales</taxon>
        <taxon>Fabaceae</taxon>
        <taxon>Papilionoideae</taxon>
        <taxon>50 kb inversion clade</taxon>
        <taxon>NPAAA clade</taxon>
        <taxon>Hologalegina</taxon>
        <taxon>IRL clade</taxon>
        <taxon>Cicereae</taxon>
        <taxon>Cicer</taxon>
    </lineage>
</organism>
<dbReference type="InterPro" id="IPR002182">
    <property type="entry name" value="NB-ARC"/>
</dbReference>
<dbReference type="GO" id="GO:0006952">
    <property type="term" value="P:defense response"/>
    <property type="evidence" value="ECO:0007669"/>
    <property type="project" value="InterPro"/>
</dbReference>
<protein>
    <submittedName>
        <fullName evidence="3">TMV resistance protein N-like</fullName>
    </submittedName>
</protein>
<name>A0A3Q7XJH2_CICAR</name>
<evidence type="ECO:0000313" key="2">
    <source>
        <dbReference type="Proteomes" id="UP000087171"/>
    </source>
</evidence>
<dbReference type="PANTHER" id="PTHR11017:SF219">
    <property type="entry name" value="ARCHAEAL ATPASE"/>
    <property type="match status" value="1"/>
</dbReference>
<gene>
    <name evidence="3" type="primary">LOC113784573</name>
</gene>
<dbReference type="Gene3D" id="3.40.50.300">
    <property type="entry name" value="P-loop containing nucleotide triphosphate hydrolases"/>
    <property type="match status" value="1"/>
</dbReference>
<reference evidence="3" key="1">
    <citation type="submission" date="2025-08" db="UniProtKB">
        <authorList>
            <consortium name="RefSeq"/>
        </authorList>
    </citation>
    <scope>IDENTIFICATION</scope>
    <source>
        <tissue evidence="3">Etiolated seedlings</tissue>
    </source>
</reference>
<dbReference type="Proteomes" id="UP000087171">
    <property type="component" value="Unplaced"/>
</dbReference>
<dbReference type="RefSeq" id="XP_027186598.1">
    <property type="nucleotide sequence ID" value="XM_027330797.1"/>
</dbReference>
<keyword evidence="2" id="KW-1185">Reference proteome</keyword>
<dbReference type="SUPFAM" id="SSF52540">
    <property type="entry name" value="P-loop containing nucleoside triphosphate hydrolases"/>
    <property type="match status" value="1"/>
</dbReference>
<sequence length="144" mass="16105">MLGIFGIGGLGKTTLARATYNLMADQFDALCFLRNVKENSAKHNLEHLQEMLLSKTNYLNIPLGDVSEGITIIKQMLHQKKVVLVLDDVDELKKLQVLAGGFDWFGLGSIVIITTNLIGWRISCQGRSIIAVPTFKAFDWHLLY</sequence>
<dbReference type="GeneID" id="113784573"/>
<dbReference type="OrthoDB" id="1431708at2759"/>
<dbReference type="Pfam" id="PF00931">
    <property type="entry name" value="NB-ARC"/>
    <property type="match status" value="1"/>
</dbReference>
<feature type="domain" description="NB-ARC" evidence="1">
    <location>
        <begin position="2"/>
        <end position="116"/>
    </location>
</feature>
<proteinExistence type="predicted"/>
<dbReference type="InterPro" id="IPR027417">
    <property type="entry name" value="P-loop_NTPase"/>
</dbReference>